<keyword evidence="2" id="KW-1185">Reference proteome</keyword>
<proteinExistence type="predicted"/>
<accession>A0A232FB63</accession>
<evidence type="ECO:0000313" key="1">
    <source>
        <dbReference type="EMBL" id="OXU27709.1"/>
    </source>
</evidence>
<reference evidence="1 2" key="1">
    <citation type="journal article" date="2017" name="Curr. Biol.">
        <title>The Evolution of Venom by Co-option of Single-Copy Genes.</title>
        <authorList>
            <person name="Martinson E.O."/>
            <person name="Mrinalini"/>
            <person name="Kelkar Y.D."/>
            <person name="Chang C.H."/>
            <person name="Werren J.H."/>
        </authorList>
    </citation>
    <scope>NUCLEOTIDE SEQUENCE [LARGE SCALE GENOMIC DNA]</scope>
    <source>
        <strain evidence="1 2">Alberta</strain>
        <tissue evidence="1">Whole body</tissue>
    </source>
</reference>
<organism evidence="1 2">
    <name type="scientific">Trichomalopsis sarcophagae</name>
    <dbReference type="NCBI Taxonomy" id="543379"/>
    <lineage>
        <taxon>Eukaryota</taxon>
        <taxon>Metazoa</taxon>
        <taxon>Ecdysozoa</taxon>
        <taxon>Arthropoda</taxon>
        <taxon>Hexapoda</taxon>
        <taxon>Insecta</taxon>
        <taxon>Pterygota</taxon>
        <taxon>Neoptera</taxon>
        <taxon>Endopterygota</taxon>
        <taxon>Hymenoptera</taxon>
        <taxon>Apocrita</taxon>
        <taxon>Proctotrupomorpha</taxon>
        <taxon>Chalcidoidea</taxon>
        <taxon>Pteromalidae</taxon>
        <taxon>Pteromalinae</taxon>
        <taxon>Trichomalopsis</taxon>
    </lineage>
</organism>
<protein>
    <submittedName>
        <fullName evidence="1">Uncharacterized protein</fullName>
    </submittedName>
</protein>
<dbReference type="EMBL" id="NNAY01000553">
    <property type="protein sequence ID" value="OXU27709.1"/>
    <property type="molecule type" value="Genomic_DNA"/>
</dbReference>
<evidence type="ECO:0000313" key="2">
    <source>
        <dbReference type="Proteomes" id="UP000215335"/>
    </source>
</evidence>
<comment type="caution">
    <text evidence="1">The sequence shown here is derived from an EMBL/GenBank/DDBJ whole genome shotgun (WGS) entry which is preliminary data.</text>
</comment>
<gene>
    <name evidence="1" type="ORF">TSAR_015470</name>
</gene>
<name>A0A232FB63_9HYME</name>
<dbReference type="Proteomes" id="UP000215335">
    <property type="component" value="Unassembled WGS sequence"/>
</dbReference>
<dbReference type="AlphaFoldDB" id="A0A232FB63"/>
<sequence length="159" mass="18942">MDLLPYTKDRRLDFDTARMFSGFKLDDHPNCSICSDATEDVEHVFCECSRYNQKREELEIYLQIRLTPKSIITAMLISKDGSCSQQLYSRNSLKSQERRRRQKKTKRKRTWESQLLPLCLDADEDVEHVFCECSRYQQERENLEDYLQTRVTPESIMKA</sequence>